<evidence type="ECO:0000313" key="6">
    <source>
        <dbReference type="Proteomes" id="UP000252884"/>
    </source>
</evidence>
<dbReference type="EMBL" id="QPJK01000004">
    <property type="protein sequence ID" value="RCW71357.1"/>
    <property type="molecule type" value="Genomic_DNA"/>
</dbReference>
<gene>
    <name evidence="5" type="ORF">DES41_104176</name>
</gene>
<dbReference type="PANTHER" id="PTHR33121:SF71">
    <property type="entry name" value="OXYGEN SENSOR PROTEIN DOSP"/>
    <property type="match status" value="1"/>
</dbReference>
<sequence length="795" mass="86314">MNWRAWSLPGGLSSRIVLLSLVLLLVVQAAVFSVVRIAIDQSARRQVAQELRVGERVWLRLLEQNAQKLNQGASLLAADYGFRAAVGSADLDTIASALENHGARIGATATALLDTQLQLRAVAEGQNAAALHSVLASPLRALAEDPNAYRIALVGGEAFQFVLVPMRAPLVVGWVLMGFPLNQSLLEDMRALSDVQLALFGRSPGQPPRVLATTLAPRALQALQQAGGQPAELPVDDDMLLARGVALDTSADTAVYTVLLRSVNEVVAPFRQAQVALAWITALGVLLFGAGSVVTARRVTTPLRALVSAAGELGRGRYDQPLQHTERADEIGGLARAFDTMRVDIAAQQAEIRHLAYWDRLTGLPNRARFREAVEEEIARRRGETPPRSLSVLMLDLDRFKHVNDVMGYALGDQLLKAVATRLTEQGLRSSDMVARLGGDEFAVLLADSGAAIAQQVAQRIAKGFEQPLALGEQTVDISAGLGIACWPEHAADTDTLLSRAEVAMYAAKSKTTTVQLYDAGLDAGSVQTLSLLSELRRAVERNELRLFMQPKLRLADSAVVAAEALVRWQHPERGLVPPLDFIPFAEQTGFVSQLTLWVFDAAAGLLAQIGAGTLRIAVNLSTRDLLDLEFPARLDAILDRHGVPATGFCLEITESAIMDDPQRAQAVLQRLSDRGFKLSIDDFGTGYSSLAYLKRLPVDELKIDKSFVMNMEKDEDDAKIVRSTVDLAHNLGLTVVAEGVENALIWRQLRALNCDEGQGYFMSKPMPSADFLHWAQRWHQGEVLTHTAHGSLLS</sequence>
<evidence type="ECO:0000259" key="2">
    <source>
        <dbReference type="PROSITE" id="PS50883"/>
    </source>
</evidence>
<dbReference type="Pfam" id="PF00672">
    <property type="entry name" value="HAMP"/>
    <property type="match status" value="1"/>
</dbReference>
<organism evidence="5 6">
    <name type="scientific">Pseudorhodoferax soli</name>
    <dbReference type="NCBI Taxonomy" id="545864"/>
    <lineage>
        <taxon>Bacteria</taxon>
        <taxon>Pseudomonadati</taxon>
        <taxon>Pseudomonadota</taxon>
        <taxon>Betaproteobacteria</taxon>
        <taxon>Burkholderiales</taxon>
        <taxon>Comamonadaceae</taxon>
    </lineage>
</organism>
<keyword evidence="1" id="KW-1133">Transmembrane helix</keyword>
<feature type="domain" description="GGDEF" evidence="4">
    <location>
        <begin position="388"/>
        <end position="520"/>
    </location>
</feature>
<feature type="domain" description="EAL" evidence="2">
    <location>
        <begin position="529"/>
        <end position="780"/>
    </location>
</feature>
<dbReference type="Proteomes" id="UP000252884">
    <property type="component" value="Unassembled WGS sequence"/>
</dbReference>
<dbReference type="Pfam" id="PF00563">
    <property type="entry name" value="EAL"/>
    <property type="match status" value="1"/>
</dbReference>
<dbReference type="Pfam" id="PF14827">
    <property type="entry name" value="dCache_3"/>
    <property type="match status" value="1"/>
</dbReference>
<dbReference type="CDD" id="cd01949">
    <property type="entry name" value="GGDEF"/>
    <property type="match status" value="1"/>
</dbReference>
<dbReference type="PROSITE" id="PS50885">
    <property type="entry name" value="HAMP"/>
    <property type="match status" value="1"/>
</dbReference>
<dbReference type="InterPro" id="IPR001633">
    <property type="entry name" value="EAL_dom"/>
</dbReference>
<dbReference type="InterPro" id="IPR003660">
    <property type="entry name" value="HAMP_dom"/>
</dbReference>
<evidence type="ECO:0000256" key="1">
    <source>
        <dbReference type="SAM" id="Phobius"/>
    </source>
</evidence>
<evidence type="ECO:0000313" key="5">
    <source>
        <dbReference type="EMBL" id="RCW71357.1"/>
    </source>
</evidence>
<dbReference type="RefSeq" id="WP_114468597.1">
    <property type="nucleotide sequence ID" value="NZ_QPJK01000004.1"/>
</dbReference>
<keyword evidence="6" id="KW-1185">Reference proteome</keyword>
<dbReference type="SMART" id="SM00304">
    <property type="entry name" value="HAMP"/>
    <property type="match status" value="1"/>
</dbReference>
<dbReference type="Gene3D" id="3.30.70.270">
    <property type="match status" value="1"/>
</dbReference>
<dbReference type="SMART" id="SM00052">
    <property type="entry name" value="EAL"/>
    <property type="match status" value="1"/>
</dbReference>
<dbReference type="InterPro" id="IPR035919">
    <property type="entry name" value="EAL_sf"/>
</dbReference>
<dbReference type="NCBIfam" id="TIGR00254">
    <property type="entry name" value="GGDEF"/>
    <property type="match status" value="1"/>
</dbReference>
<dbReference type="InterPro" id="IPR029150">
    <property type="entry name" value="dCache_3"/>
</dbReference>
<dbReference type="InterPro" id="IPR000160">
    <property type="entry name" value="GGDEF_dom"/>
</dbReference>
<evidence type="ECO:0000259" key="3">
    <source>
        <dbReference type="PROSITE" id="PS50885"/>
    </source>
</evidence>
<name>A0A368XXU7_9BURK</name>
<keyword evidence="1" id="KW-0472">Membrane</keyword>
<dbReference type="PANTHER" id="PTHR33121">
    <property type="entry name" value="CYCLIC DI-GMP PHOSPHODIESTERASE PDEF"/>
    <property type="match status" value="1"/>
</dbReference>
<dbReference type="CDD" id="cd06225">
    <property type="entry name" value="HAMP"/>
    <property type="match status" value="1"/>
</dbReference>
<dbReference type="Pfam" id="PF00990">
    <property type="entry name" value="GGDEF"/>
    <property type="match status" value="1"/>
</dbReference>
<dbReference type="SUPFAM" id="SSF141868">
    <property type="entry name" value="EAL domain-like"/>
    <property type="match status" value="1"/>
</dbReference>
<dbReference type="OrthoDB" id="9813903at2"/>
<dbReference type="InterPro" id="IPR043128">
    <property type="entry name" value="Rev_trsase/Diguanyl_cyclase"/>
</dbReference>
<accession>A0A368XXU7</accession>
<evidence type="ECO:0000259" key="4">
    <source>
        <dbReference type="PROSITE" id="PS50887"/>
    </source>
</evidence>
<proteinExistence type="predicted"/>
<dbReference type="Gene3D" id="3.20.20.450">
    <property type="entry name" value="EAL domain"/>
    <property type="match status" value="1"/>
</dbReference>
<dbReference type="PROSITE" id="PS50887">
    <property type="entry name" value="GGDEF"/>
    <property type="match status" value="1"/>
</dbReference>
<feature type="domain" description="HAMP" evidence="3">
    <location>
        <begin position="297"/>
        <end position="350"/>
    </location>
</feature>
<dbReference type="SUPFAM" id="SSF158472">
    <property type="entry name" value="HAMP domain-like"/>
    <property type="match status" value="1"/>
</dbReference>
<feature type="transmembrane region" description="Helical" evidence="1">
    <location>
        <begin position="276"/>
        <end position="296"/>
    </location>
</feature>
<reference evidence="5 6" key="1">
    <citation type="submission" date="2018-07" db="EMBL/GenBank/DDBJ databases">
        <title>Genomic Encyclopedia of Type Strains, Phase IV (KMG-IV): sequencing the most valuable type-strain genomes for metagenomic binning, comparative biology and taxonomic classification.</title>
        <authorList>
            <person name="Goeker M."/>
        </authorList>
    </citation>
    <scope>NUCLEOTIDE SEQUENCE [LARGE SCALE GENOMIC DNA]</scope>
    <source>
        <strain evidence="5 6">DSM 21634</strain>
    </source>
</reference>
<dbReference type="InterPro" id="IPR029787">
    <property type="entry name" value="Nucleotide_cyclase"/>
</dbReference>
<dbReference type="SMART" id="SM00267">
    <property type="entry name" value="GGDEF"/>
    <property type="match status" value="1"/>
</dbReference>
<dbReference type="FunFam" id="3.20.20.450:FF:000001">
    <property type="entry name" value="Cyclic di-GMP phosphodiesterase yahA"/>
    <property type="match status" value="1"/>
</dbReference>
<dbReference type="SUPFAM" id="SSF55073">
    <property type="entry name" value="Nucleotide cyclase"/>
    <property type="match status" value="1"/>
</dbReference>
<dbReference type="Gene3D" id="6.10.340.10">
    <property type="match status" value="1"/>
</dbReference>
<protein>
    <submittedName>
        <fullName evidence="5">Diguanylate cyclase/phosphodiesterase</fullName>
    </submittedName>
</protein>
<keyword evidence="1" id="KW-0812">Transmembrane</keyword>
<comment type="caution">
    <text evidence="5">The sequence shown here is derived from an EMBL/GenBank/DDBJ whole genome shotgun (WGS) entry which is preliminary data.</text>
</comment>
<dbReference type="InterPro" id="IPR050706">
    <property type="entry name" value="Cyclic-di-GMP_PDE-like"/>
</dbReference>
<dbReference type="GO" id="GO:0016020">
    <property type="term" value="C:membrane"/>
    <property type="evidence" value="ECO:0007669"/>
    <property type="project" value="InterPro"/>
</dbReference>
<dbReference type="AlphaFoldDB" id="A0A368XXU7"/>
<dbReference type="GO" id="GO:0071111">
    <property type="term" value="F:cyclic-guanylate-specific phosphodiesterase activity"/>
    <property type="evidence" value="ECO:0007669"/>
    <property type="project" value="InterPro"/>
</dbReference>
<dbReference type="GO" id="GO:0007165">
    <property type="term" value="P:signal transduction"/>
    <property type="evidence" value="ECO:0007669"/>
    <property type="project" value="InterPro"/>
</dbReference>
<dbReference type="CDD" id="cd01948">
    <property type="entry name" value="EAL"/>
    <property type="match status" value="1"/>
</dbReference>
<dbReference type="PROSITE" id="PS50883">
    <property type="entry name" value="EAL"/>
    <property type="match status" value="1"/>
</dbReference>